<evidence type="ECO:0000256" key="1">
    <source>
        <dbReference type="ARBA" id="ARBA00000085"/>
    </source>
</evidence>
<name>A0A8S8XLZ8_9PROT</name>
<dbReference type="PROSITE" id="PS50109">
    <property type="entry name" value="HIS_KIN"/>
    <property type="match status" value="1"/>
</dbReference>
<dbReference type="InterPro" id="IPR003660">
    <property type="entry name" value="HAMP_dom"/>
</dbReference>
<dbReference type="SMART" id="SM00304">
    <property type="entry name" value="HAMP"/>
    <property type="match status" value="1"/>
</dbReference>
<dbReference type="PROSITE" id="PS50885">
    <property type="entry name" value="HAMP"/>
    <property type="match status" value="1"/>
</dbReference>
<dbReference type="SMART" id="SM00388">
    <property type="entry name" value="HisKA"/>
    <property type="match status" value="1"/>
</dbReference>
<evidence type="ECO:0000256" key="4">
    <source>
        <dbReference type="ARBA" id="ARBA00022553"/>
    </source>
</evidence>
<dbReference type="Gene3D" id="1.10.287.130">
    <property type="match status" value="1"/>
</dbReference>
<keyword evidence="15" id="KW-1185">Reference proteome</keyword>
<dbReference type="InterPro" id="IPR036890">
    <property type="entry name" value="HATPase_C_sf"/>
</dbReference>
<proteinExistence type="predicted"/>
<dbReference type="SUPFAM" id="SSF55874">
    <property type="entry name" value="ATPase domain of HSP90 chaperone/DNA topoisomerase II/histidine kinase"/>
    <property type="match status" value="1"/>
</dbReference>
<dbReference type="CDD" id="cd06225">
    <property type="entry name" value="HAMP"/>
    <property type="match status" value="1"/>
</dbReference>
<keyword evidence="5" id="KW-0808">Transferase</keyword>
<comment type="caution">
    <text evidence="14">The sequence shown here is derived from an EMBL/GenBank/DDBJ whole genome shotgun (WGS) entry which is preliminary data.</text>
</comment>
<keyword evidence="4" id="KW-0597">Phosphoprotein</keyword>
<dbReference type="Gene3D" id="3.30.565.10">
    <property type="entry name" value="Histidine kinase-like ATPase, C-terminal domain"/>
    <property type="match status" value="1"/>
</dbReference>
<evidence type="ECO:0000256" key="7">
    <source>
        <dbReference type="ARBA" id="ARBA00022777"/>
    </source>
</evidence>
<dbReference type="EMBL" id="BOPV01000001">
    <property type="protein sequence ID" value="GIL41820.1"/>
    <property type="molecule type" value="Genomic_DNA"/>
</dbReference>
<dbReference type="PRINTS" id="PR00344">
    <property type="entry name" value="BCTRLSENSOR"/>
</dbReference>
<feature type="transmembrane region" description="Helical" evidence="11">
    <location>
        <begin position="23"/>
        <end position="43"/>
    </location>
</feature>
<keyword evidence="8 11" id="KW-1133">Transmembrane helix</keyword>
<dbReference type="Gene3D" id="6.10.340.10">
    <property type="match status" value="1"/>
</dbReference>
<gene>
    <name evidence="14" type="ORF">TMPK1_40570</name>
</gene>
<dbReference type="RefSeq" id="WP_420245478.1">
    <property type="nucleotide sequence ID" value="NZ_BOPV01000001.1"/>
</dbReference>
<reference evidence="14" key="1">
    <citation type="submission" date="2021-02" db="EMBL/GenBank/DDBJ databases">
        <title>Genome sequence of Rhodospirillales sp. strain TMPK1 isolated from soil.</title>
        <authorList>
            <person name="Nakai R."/>
            <person name="Kusada H."/>
            <person name="Tamaki H."/>
        </authorList>
    </citation>
    <scope>NUCLEOTIDE SEQUENCE</scope>
    <source>
        <strain evidence="14">TMPK1</strain>
    </source>
</reference>
<keyword evidence="10 11" id="KW-0472">Membrane</keyword>
<dbReference type="InterPro" id="IPR036097">
    <property type="entry name" value="HisK_dim/P_sf"/>
</dbReference>
<keyword evidence="6 11" id="KW-0812">Transmembrane</keyword>
<dbReference type="SMART" id="SM00387">
    <property type="entry name" value="HATPase_c"/>
    <property type="match status" value="1"/>
</dbReference>
<dbReference type="CDD" id="cd00082">
    <property type="entry name" value="HisKA"/>
    <property type="match status" value="1"/>
</dbReference>
<evidence type="ECO:0000256" key="2">
    <source>
        <dbReference type="ARBA" id="ARBA00004141"/>
    </source>
</evidence>
<dbReference type="InterPro" id="IPR005467">
    <property type="entry name" value="His_kinase_dom"/>
</dbReference>
<evidence type="ECO:0000259" key="13">
    <source>
        <dbReference type="PROSITE" id="PS50885"/>
    </source>
</evidence>
<sequence>MTLNKATGSVAPHSIGRRLVRDLAIVYGLTLSLSVGAFMAMIWRGGNVEADRDQGRITNIISAAVARDQDFTLRLNQTADLIEFCADNPHFRYLVIDAKDGTAAIGSSPDLMPLAERGLREVEFAELDVPQPHRGLTSAILVTADTPAGRMRVITIGAHHQLYDVLHWIWAELENELLPMIIPMVVFSLVLSPWIVRRGLRPLLQLEREAEAISPTNLEQRLNVASAPNELQALIRAVNGALERVDGGFRNQRRFIANAAHELRTPIAVLRARLDQIAQPRLAAELKQDLRRMTILVDQLLSLARLQTQQKPLERLELVALARNVVAELAPLALARGSQISLEAGDAPVFVAGSEDGLAAALRNVVDNALRHAGSGGSVEVAVNPSGCIDVRDTGPGVSDADRARIFEPFERGLAPVGTGSGLGLAIAREVLALHDGKIEVENGTGGGAVFHITLPVLAA</sequence>
<dbReference type="InterPro" id="IPR003594">
    <property type="entry name" value="HATPase_dom"/>
</dbReference>
<dbReference type="GO" id="GO:0005886">
    <property type="term" value="C:plasma membrane"/>
    <property type="evidence" value="ECO:0007669"/>
    <property type="project" value="TreeGrafter"/>
</dbReference>
<dbReference type="GO" id="GO:0000155">
    <property type="term" value="F:phosphorelay sensor kinase activity"/>
    <property type="evidence" value="ECO:0007669"/>
    <property type="project" value="InterPro"/>
</dbReference>
<accession>A0A8S8XLZ8</accession>
<comment type="subcellular location">
    <subcellularLocation>
        <location evidence="2">Membrane</location>
        <topology evidence="2">Multi-pass membrane protein</topology>
    </subcellularLocation>
</comment>
<dbReference type="AlphaFoldDB" id="A0A8S8XLZ8"/>
<evidence type="ECO:0000256" key="5">
    <source>
        <dbReference type="ARBA" id="ARBA00022679"/>
    </source>
</evidence>
<dbReference type="PANTHER" id="PTHR45436:SF15">
    <property type="entry name" value="SENSOR HISTIDINE KINASE CUSS"/>
    <property type="match status" value="1"/>
</dbReference>
<protein>
    <recommendedName>
        <fullName evidence="3">histidine kinase</fullName>
        <ecNumber evidence="3">2.7.13.3</ecNumber>
    </recommendedName>
</protein>
<feature type="domain" description="HAMP" evidence="13">
    <location>
        <begin position="197"/>
        <end position="250"/>
    </location>
</feature>
<dbReference type="InterPro" id="IPR050428">
    <property type="entry name" value="TCS_sensor_his_kinase"/>
</dbReference>
<organism evidence="14 15">
    <name type="scientific">Roseiterribacter gracilis</name>
    <dbReference type="NCBI Taxonomy" id="2812848"/>
    <lineage>
        <taxon>Bacteria</taxon>
        <taxon>Pseudomonadati</taxon>
        <taxon>Pseudomonadota</taxon>
        <taxon>Alphaproteobacteria</taxon>
        <taxon>Rhodospirillales</taxon>
        <taxon>Roseiterribacteraceae</taxon>
        <taxon>Roseiterribacter</taxon>
    </lineage>
</organism>
<evidence type="ECO:0000259" key="12">
    <source>
        <dbReference type="PROSITE" id="PS50109"/>
    </source>
</evidence>
<dbReference type="Pfam" id="PF02518">
    <property type="entry name" value="HATPase_c"/>
    <property type="match status" value="1"/>
</dbReference>
<dbReference type="InterPro" id="IPR004358">
    <property type="entry name" value="Sig_transdc_His_kin-like_C"/>
</dbReference>
<evidence type="ECO:0000313" key="14">
    <source>
        <dbReference type="EMBL" id="GIL41820.1"/>
    </source>
</evidence>
<keyword evidence="7 14" id="KW-0418">Kinase</keyword>
<dbReference type="InterPro" id="IPR003661">
    <property type="entry name" value="HisK_dim/P_dom"/>
</dbReference>
<evidence type="ECO:0000256" key="11">
    <source>
        <dbReference type="SAM" id="Phobius"/>
    </source>
</evidence>
<evidence type="ECO:0000256" key="6">
    <source>
        <dbReference type="ARBA" id="ARBA00022692"/>
    </source>
</evidence>
<dbReference type="CDD" id="cd00075">
    <property type="entry name" value="HATPase"/>
    <property type="match status" value="1"/>
</dbReference>
<dbReference type="Proteomes" id="UP000681075">
    <property type="component" value="Unassembled WGS sequence"/>
</dbReference>
<evidence type="ECO:0000256" key="8">
    <source>
        <dbReference type="ARBA" id="ARBA00022989"/>
    </source>
</evidence>
<dbReference type="PANTHER" id="PTHR45436">
    <property type="entry name" value="SENSOR HISTIDINE KINASE YKOH"/>
    <property type="match status" value="1"/>
</dbReference>
<dbReference type="Pfam" id="PF00512">
    <property type="entry name" value="HisKA"/>
    <property type="match status" value="1"/>
</dbReference>
<keyword evidence="9" id="KW-0902">Two-component regulatory system</keyword>
<dbReference type="Pfam" id="PF00672">
    <property type="entry name" value="HAMP"/>
    <property type="match status" value="1"/>
</dbReference>
<dbReference type="EC" id="2.7.13.3" evidence="3"/>
<feature type="domain" description="Histidine kinase" evidence="12">
    <location>
        <begin position="258"/>
        <end position="459"/>
    </location>
</feature>
<evidence type="ECO:0000256" key="9">
    <source>
        <dbReference type="ARBA" id="ARBA00023012"/>
    </source>
</evidence>
<evidence type="ECO:0000256" key="3">
    <source>
        <dbReference type="ARBA" id="ARBA00012438"/>
    </source>
</evidence>
<evidence type="ECO:0000313" key="15">
    <source>
        <dbReference type="Proteomes" id="UP000681075"/>
    </source>
</evidence>
<evidence type="ECO:0000256" key="10">
    <source>
        <dbReference type="ARBA" id="ARBA00023136"/>
    </source>
</evidence>
<dbReference type="SUPFAM" id="SSF47384">
    <property type="entry name" value="Homodimeric domain of signal transducing histidine kinase"/>
    <property type="match status" value="1"/>
</dbReference>
<comment type="catalytic activity">
    <reaction evidence="1">
        <text>ATP + protein L-histidine = ADP + protein N-phospho-L-histidine.</text>
        <dbReference type="EC" id="2.7.13.3"/>
    </reaction>
</comment>